<evidence type="ECO:0000313" key="7">
    <source>
        <dbReference type="EMBL" id="WAR15949.1"/>
    </source>
</evidence>
<dbReference type="PANTHER" id="PTHR24289">
    <property type="entry name" value="STEROID 17-ALPHA-HYDROXYLASE/17,20 LYASE"/>
    <property type="match status" value="1"/>
</dbReference>
<comment type="similarity">
    <text evidence="1">Belongs to the cytochrome P450 family.</text>
</comment>
<evidence type="ECO:0000256" key="1">
    <source>
        <dbReference type="ARBA" id="ARBA00010617"/>
    </source>
</evidence>
<evidence type="ECO:0000256" key="6">
    <source>
        <dbReference type="ARBA" id="ARBA00023033"/>
    </source>
</evidence>
<dbReference type="PROSITE" id="PS00086">
    <property type="entry name" value="CYTOCHROME_P450"/>
    <property type="match status" value="1"/>
</dbReference>
<dbReference type="EMBL" id="CP111021">
    <property type="protein sequence ID" value="WAR15949.1"/>
    <property type="molecule type" value="Genomic_DNA"/>
</dbReference>
<dbReference type="SUPFAM" id="SSF48264">
    <property type="entry name" value="Cytochrome P450"/>
    <property type="match status" value="2"/>
</dbReference>
<keyword evidence="8" id="KW-1185">Reference proteome</keyword>
<keyword evidence="4" id="KW-0560">Oxidoreductase</keyword>
<proteinExistence type="inferred from homology"/>
<evidence type="ECO:0000313" key="8">
    <source>
        <dbReference type="Proteomes" id="UP001164746"/>
    </source>
</evidence>
<reference evidence="7" key="1">
    <citation type="submission" date="2022-11" db="EMBL/GenBank/DDBJ databases">
        <title>Centuries of genome instability and evolution in soft-shell clam transmissible cancer (bioRxiv).</title>
        <authorList>
            <person name="Hart S.F.M."/>
            <person name="Yonemitsu M.A."/>
            <person name="Giersch R.M."/>
            <person name="Beal B.F."/>
            <person name="Arriagada G."/>
            <person name="Davis B.W."/>
            <person name="Ostrander E.A."/>
            <person name="Goff S.P."/>
            <person name="Metzger M.J."/>
        </authorList>
    </citation>
    <scope>NUCLEOTIDE SEQUENCE</scope>
    <source>
        <strain evidence="7">MELC-2E11</strain>
        <tissue evidence="7">Siphon/mantle</tissue>
    </source>
</reference>
<dbReference type="InterPro" id="IPR017972">
    <property type="entry name" value="Cyt_P450_CS"/>
</dbReference>
<protein>
    <submittedName>
        <fullName evidence="7">CP2R1-like protein</fullName>
    </submittedName>
</protein>
<evidence type="ECO:0000256" key="2">
    <source>
        <dbReference type="ARBA" id="ARBA00022617"/>
    </source>
</evidence>
<dbReference type="InterPro" id="IPR036396">
    <property type="entry name" value="Cyt_P450_sf"/>
</dbReference>
<evidence type="ECO:0000256" key="4">
    <source>
        <dbReference type="ARBA" id="ARBA00023002"/>
    </source>
</evidence>
<dbReference type="PANTHER" id="PTHR24289:SF1">
    <property type="entry name" value="STEROID 17-ALPHA-HYDROXYLASE_17,20 LYASE"/>
    <property type="match status" value="1"/>
</dbReference>
<keyword evidence="6" id="KW-0503">Monooxygenase</keyword>
<keyword evidence="5" id="KW-0408">Iron</keyword>
<keyword evidence="2" id="KW-0349">Heme</keyword>
<dbReference type="InterPro" id="IPR002401">
    <property type="entry name" value="Cyt_P450_E_grp-I"/>
</dbReference>
<dbReference type="Gene3D" id="1.10.630.10">
    <property type="entry name" value="Cytochrome P450"/>
    <property type="match status" value="2"/>
</dbReference>
<keyword evidence="3" id="KW-0479">Metal-binding</keyword>
<organism evidence="7 8">
    <name type="scientific">Mya arenaria</name>
    <name type="common">Soft-shell clam</name>
    <dbReference type="NCBI Taxonomy" id="6604"/>
    <lineage>
        <taxon>Eukaryota</taxon>
        <taxon>Metazoa</taxon>
        <taxon>Spiralia</taxon>
        <taxon>Lophotrochozoa</taxon>
        <taxon>Mollusca</taxon>
        <taxon>Bivalvia</taxon>
        <taxon>Autobranchia</taxon>
        <taxon>Heteroconchia</taxon>
        <taxon>Euheterodonta</taxon>
        <taxon>Imparidentia</taxon>
        <taxon>Neoheterodontei</taxon>
        <taxon>Myida</taxon>
        <taxon>Myoidea</taxon>
        <taxon>Myidae</taxon>
        <taxon>Mya</taxon>
    </lineage>
</organism>
<dbReference type="PRINTS" id="PR00463">
    <property type="entry name" value="EP450I"/>
</dbReference>
<dbReference type="InterPro" id="IPR001128">
    <property type="entry name" value="Cyt_P450"/>
</dbReference>
<gene>
    <name evidence="7" type="ORF">MAR_030543</name>
</gene>
<dbReference type="Proteomes" id="UP001164746">
    <property type="component" value="Chromosome 10"/>
</dbReference>
<evidence type="ECO:0000256" key="5">
    <source>
        <dbReference type="ARBA" id="ARBA00023004"/>
    </source>
</evidence>
<evidence type="ECO:0000256" key="3">
    <source>
        <dbReference type="ARBA" id="ARBA00022723"/>
    </source>
</evidence>
<sequence>MFVLYAFILVLSAYWIFKRSKSRVKKVPGPKGLPIVGKGLEFNSSNLLQKFDELAKEYGDFFLVNLFGIDHLILNSEKVMREVITDKHLRVFTNDRGPTFWGEYGYYGSQSVAFYPEGYSHVHSKMRKHMVKGLHYYGEDGRDIFERNVFSELGNLTQKIERIRLSGEEADMMALIQRSVSNVVSIALSGEAIPEGDKDEDMFWKIIDTNSYFLANARNALLTALPVLRFLPGPYSRMWQRLNDGKAKIIKNYYVSQKTHIPGKPRGICDTLFDAQEAEKADGDVVLTDERVISNILEVVIAGIITTWSLLSSTMFLLLHHPEFQDRLAKELQAVAKQGEEITSRDKVKCPLIEALELETHRLLLVNPTLVARLSSKDVKYKGYTIKEGTIATKGRLAIAFGQIISNVWKLHHDEKLWGDPWKFRPERFLDENGQLVSRDHPYRTRSGTTGQSVKNKIWYSVTSRKEQDLVPLDHPYRTRYFYLKIGEPVTSRIEQDLVARDLPYRTRYVCLKIGYPVTSRIEQDRVSRDLPYRTRYVCLKIGYPVTSRIEQDLVPRDLPYRTRYFYLKIWYPVTSRIEQDRLSRDLPYRTRYFYLKIWYPVTSRIEQELVTRDLPYRTRYVCLKIGYPVTSHIEQDLVPRDLPYRTRYFYLNIWYPVTSRIEQDLVTRDLPYRTRSGNPCPTVKSKVRFSKDRVSRDLPYRTRSGIRDLLYRKRSGNPCPPVKSKVRFSKDRVSRDLLYRKRSGNPCPPVKSKIGYPVTSRIEQDQITRDLPYRTRYVCLKIGYPVTSRIEQDRLSRDLPYRTRYVCLKIWYPVTSRIEQDRVTRDLPYRTRYFYLKIWYPVTSRIEQDLVPLDYPYRTRYVFLKIGSPLTSRIEQDLVTRDRPYRTRYVCLKIGSPVTSRIDQDRVSRDLPYRSRYVCLKIGSPVTSRIEQDLVTRDRPYRTRYVCLKIGSPVTSRIDQDRVSRDLPYRTSWMPFGIGKRSCPGEPFARARYFLFVATLLRNWRFCPSKDQPLRDYDPRHLENFDLEFSIRPKPYLCRIEKREWN</sequence>
<dbReference type="Pfam" id="PF00067">
    <property type="entry name" value="p450"/>
    <property type="match status" value="2"/>
</dbReference>
<name>A0ABY7F563_MYAAR</name>
<accession>A0ABY7F563</accession>